<comment type="subcellular location">
    <subcellularLocation>
        <location evidence="1">Cell outer membrane</location>
    </subcellularLocation>
</comment>
<dbReference type="GO" id="GO:0009279">
    <property type="term" value="C:cell outer membrane"/>
    <property type="evidence" value="ECO:0007669"/>
    <property type="project" value="UniProtKB-SubCell"/>
</dbReference>
<feature type="domain" description="RagB/SusD" evidence="7">
    <location>
        <begin position="263"/>
        <end position="523"/>
    </location>
</feature>
<dbReference type="EMBL" id="JRFA01000023">
    <property type="protein sequence ID" value="KGN73416.1"/>
    <property type="molecule type" value="Genomic_DNA"/>
</dbReference>
<feature type="signal peptide" evidence="6">
    <location>
        <begin position="1"/>
        <end position="17"/>
    </location>
</feature>
<evidence type="ECO:0000256" key="4">
    <source>
        <dbReference type="ARBA" id="ARBA00023136"/>
    </source>
</evidence>
<protein>
    <submittedName>
        <fullName evidence="10">SusD family</fullName>
    </submittedName>
</protein>
<evidence type="ECO:0000256" key="1">
    <source>
        <dbReference type="ARBA" id="ARBA00004442"/>
    </source>
</evidence>
<reference evidence="10 12" key="2">
    <citation type="submission" date="2018-06" db="EMBL/GenBank/DDBJ databases">
        <authorList>
            <consortium name="Pathogen Informatics"/>
            <person name="Doyle S."/>
        </authorList>
    </citation>
    <scope>NUCLEOTIDE SEQUENCE [LARGE SCALE GENOMIC DNA]</scope>
    <source>
        <strain evidence="10 12">NCTC11632</strain>
    </source>
</reference>
<proteinExistence type="inferred from homology"/>
<dbReference type="Proteomes" id="UP000030103">
    <property type="component" value="Unassembled WGS sequence"/>
</dbReference>
<evidence type="ECO:0000313" key="11">
    <source>
        <dbReference type="Proteomes" id="UP000030103"/>
    </source>
</evidence>
<evidence type="ECO:0000313" key="12">
    <source>
        <dbReference type="Proteomes" id="UP000254156"/>
    </source>
</evidence>
<evidence type="ECO:0000313" key="10">
    <source>
        <dbReference type="EMBL" id="SUB88095.1"/>
    </source>
</evidence>
<evidence type="ECO:0000259" key="7">
    <source>
        <dbReference type="Pfam" id="PF07980"/>
    </source>
</evidence>
<keyword evidence="4" id="KW-0472">Membrane</keyword>
<evidence type="ECO:0000256" key="2">
    <source>
        <dbReference type="ARBA" id="ARBA00006275"/>
    </source>
</evidence>
<dbReference type="EMBL" id="UGTF01000002">
    <property type="protein sequence ID" value="SUB88095.1"/>
    <property type="molecule type" value="Genomic_DNA"/>
</dbReference>
<organism evidence="9 11">
    <name type="scientific">Porphyromonas macacae</name>
    <dbReference type="NCBI Taxonomy" id="28115"/>
    <lineage>
        <taxon>Bacteria</taxon>
        <taxon>Pseudomonadati</taxon>
        <taxon>Bacteroidota</taxon>
        <taxon>Bacteroidia</taxon>
        <taxon>Bacteroidales</taxon>
        <taxon>Porphyromonadaceae</taxon>
        <taxon>Porphyromonas</taxon>
    </lineage>
</organism>
<dbReference type="Gene3D" id="1.25.40.390">
    <property type="match status" value="1"/>
</dbReference>
<feature type="chain" id="PRO_5035987238" evidence="6">
    <location>
        <begin position="18"/>
        <end position="524"/>
    </location>
</feature>
<evidence type="ECO:0000256" key="6">
    <source>
        <dbReference type="SAM" id="SignalP"/>
    </source>
</evidence>
<dbReference type="RefSeq" id="WP_036874584.1">
    <property type="nucleotide sequence ID" value="NZ_JBGYTE010000051.1"/>
</dbReference>
<dbReference type="InterPro" id="IPR012944">
    <property type="entry name" value="SusD_RagB_dom"/>
</dbReference>
<name>A0A0A2E3J9_9PORP</name>
<dbReference type="eggNOG" id="COG0457">
    <property type="taxonomic scope" value="Bacteria"/>
</dbReference>
<reference evidence="9 11" key="1">
    <citation type="submission" date="2014-09" db="EMBL/GenBank/DDBJ databases">
        <title>Draft Genome Sequence of Porphyromonas macacae COT-192_OH2859.</title>
        <authorList>
            <person name="Wallis C."/>
            <person name="Deusch O."/>
            <person name="O'Flynn C."/>
            <person name="Davis I."/>
            <person name="Horsfall A."/>
            <person name="Kirkwood N."/>
            <person name="Harris S."/>
            <person name="Eisen J.A."/>
            <person name="Coil D.A."/>
            <person name="Darling A.E."/>
            <person name="Jospin G."/>
            <person name="Alexiev A."/>
        </authorList>
    </citation>
    <scope>NUCLEOTIDE SEQUENCE [LARGE SCALE GENOMIC DNA]</scope>
    <source>
        <strain evidence="11">COT-192 OH2859</strain>
        <strain evidence="9">COT-192_OH2859</strain>
    </source>
</reference>
<feature type="domain" description="SusD-like N-terminal" evidence="8">
    <location>
        <begin position="24"/>
        <end position="235"/>
    </location>
</feature>
<sequence>MKRISYIIAAVFLLAFASGCKKSFLDTAPTNSLSDETLKQSLKGIEGVLDGIHNMFYMYYFGQRFGDGSGCLNVQLDMLSNSHVNSLTALWMSVYRWTDHRNPNGKINYLTWDYYYTLVQHANTVLKMSAEAKAIAPEDMNRLRGEALIVRAFCFNNLVQLFGKRYVPGGDNSSWGIILRLEPNIDPMPRSTVAETYAQINKDIKEGLELFAKAKISGKKNRLTMGTAYGIAARIAMAQQDYPLAEKYANEAMKATKAKLQSGDELLNGFNNYEASEWMWGYRQAADQNRYYAGFGAHYSYNFKGGWNESLRYAINRSYYDKMNKTDVRRKWFVALDQGDKIPDDADPGYFLVDKNTGENKWETTGQCIKFAVANDKSSFIDQVLMRLGEMFYIKAEAQARQNNIQGAVATLEEVMKTRDPQYTVSQDMKTADKLAEEILRNKFIDLYFEGQAFYDIKRLGIVPNRLASTNDKYMNEKQKAMFKQRNSGKNVEGLPKDASDKVWEFVIPYKELVGNKLCQQNPL</sequence>
<dbReference type="OrthoDB" id="1100079at2"/>
<dbReference type="Proteomes" id="UP000254156">
    <property type="component" value="Unassembled WGS sequence"/>
</dbReference>
<comment type="similarity">
    <text evidence="2">Belongs to the SusD family.</text>
</comment>
<dbReference type="STRING" id="28115.HQ47_08115"/>
<keyword evidence="11" id="KW-1185">Reference proteome</keyword>
<accession>A0A0A2E3J9</accession>
<keyword evidence="3 6" id="KW-0732">Signal</keyword>
<dbReference type="InterPro" id="IPR033985">
    <property type="entry name" value="SusD-like_N"/>
</dbReference>
<gene>
    <name evidence="9" type="ORF">HQ47_08115</name>
    <name evidence="10" type="ORF">NCTC11632_00156</name>
</gene>
<dbReference type="Pfam" id="PF07980">
    <property type="entry name" value="SusD_RagB"/>
    <property type="match status" value="1"/>
</dbReference>
<evidence type="ECO:0000256" key="3">
    <source>
        <dbReference type="ARBA" id="ARBA00022729"/>
    </source>
</evidence>
<evidence type="ECO:0000313" key="9">
    <source>
        <dbReference type="EMBL" id="KGN73416.1"/>
    </source>
</evidence>
<dbReference type="PROSITE" id="PS51257">
    <property type="entry name" value="PROKAR_LIPOPROTEIN"/>
    <property type="match status" value="1"/>
</dbReference>
<dbReference type="SUPFAM" id="SSF48452">
    <property type="entry name" value="TPR-like"/>
    <property type="match status" value="1"/>
</dbReference>
<dbReference type="AlphaFoldDB" id="A0A0A2E3J9"/>
<evidence type="ECO:0000256" key="5">
    <source>
        <dbReference type="ARBA" id="ARBA00023237"/>
    </source>
</evidence>
<dbReference type="Pfam" id="PF14322">
    <property type="entry name" value="SusD-like_3"/>
    <property type="match status" value="1"/>
</dbReference>
<keyword evidence="5" id="KW-0998">Cell outer membrane</keyword>
<evidence type="ECO:0000259" key="8">
    <source>
        <dbReference type="Pfam" id="PF14322"/>
    </source>
</evidence>
<dbReference type="InterPro" id="IPR011990">
    <property type="entry name" value="TPR-like_helical_dom_sf"/>
</dbReference>